<gene>
    <name evidence="1" type="ORF">CALVIDRAFT_217325</name>
</gene>
<dbReference type="Proteomes" id="UP000076738">
    <property type="component" value="Unassembled WGS sequence"/>
</dbReference>
<evidence type="ECO:0000313" key="1">
    <source>
        <dbReference type="EMBL" id="KZP00914.1"/>
    </source>
</evidence>
<reference evidence="1 2" key="1">
    <citation type="journal article" date="2016" name="Mol. Biol. Evol.">
        <title>Comparative Genomics of Early-Diverging Mushroom-Forming Fungi Provides Insights into the Origins of Lignocellulose Decay Capabilities.</title>
        <authorList>
            <person name="Nagy L.G."/>
            <person name="Riley R."/>
            <person name="Tritt A."/>
            <person name="Adam C."/>
            <person name="Daum C."/>
            <person name="Floudas D."/>
            <person name="Sun H."/>
            <person name="Yadav J.S."/>
            <person name="Pangilinan J."/>
            <person name="Larsson K.H."/>
            <person name="Matsuura K."/>
            <person name="Barry K."/>
            <person name="Labutti K."/>
            <person name="Kuo R."/>
            <person name="Ohm R.A."/>
            <person name="Bhattacharya S.S."/>
            <person name="Shirouzu T."/>
            <person name="Yoshinaga Y."/>
            <person name="Martin F.M."/>
            <person name="Grigoriev I.V."/>
            <person name="Hibbett D.S."/>
        </authorList>
    </citation>
    <scope>NUCLEOTIDE SEQUENCE [LARGE SCALE GENOMIC DNA]</scope>
    <source>
        <strain evidence="1 2">TUFC12733</strain>
    </source>
</reference>
<dbReference type="OrthoDB" id="3363537at2759"/>
<dbReference type="AlphaFoldDB" id="A0A167RHJ2"/>
<evidence type="ECO:0000313" key="2">
    <source>
        <dbReference type="Proteomes" id="UP000076738"/>
    </source>
</evidence>
<accession>A0A167RHJ2</accession>
<protein>
    <recommendedName>
        <fullName evidence="3">F-box domain-containing protein</fullName>
    </recommendedName>
</protein>
<keyword evidence="2" id="KW-1185">Reference proteome</keyword>
<proteinExistence type="predicted"/>
<dbReference type="SUPFAM" id="SSF52047">
    <property type="entry name" value="RNI-like"/>
    <property type="match status" value="1"/>
</dbReference>
<organism evidence="1 2">
    <name type="scientific">Calocera viscosa (strain TUFC12733)</name>
    <dbReference type="NCBI Taxonomy" id="1330018"/>
    <lineage>
        <taxon>Eukaryota</taxon>
        <taxon>Fungi</taxon>
        <taxon>Dikarya</taxon>
        <taxon>Basidiomycota</taxon>
        <taxon>Agaricomycotina</taxon>
        <taxon>Dacrymycetes</taxon>
        <taxon>Dacrymycetales</taxon>
        <taxon>Dacrymycetaceae</taxon>
        <taxon>Calocera</taxon>
    </lineage>
</organism>
<evidence type="ECO:0008006" key="3">
    <source>
        <dbReference type="Google" id="ProtNLM"/>
    </source>
</evidence>
<sequence length="341" mass="39197">MEHTMLTTTLTPYGLSKRETTSLPHLLSDVAALNLHHVLIIDLKCREDQQSHAHAGRRLDPADLRRQESDRYATFLHRIREVVRLDVRGIDDDVPPVDALCFLYLSDNDPPRRELCQALDGLRPRVLMLECGWDEVCDVDIFDMLRTPFPLESLVVAGACAMYVDLEREYLRTMRTLVLNCCCSLDFPAIPRPVALSELVIKENDAMDTICRLRERTRMLDGLESLKLTSNTLIPDLTSSEFSEFLEALKAIVSLRTLELVLGYDEDDVSLDDLPQCLPHNLERFTFRSRATHAEPWIRSIQDHEWLPRLREFGFLVPRQKLVNMVREAMAGCRPEVTMEP</sequence>
<dbReference type="EMBL" id="KV417268">
    <property type="protein sequence ID" value="KZP00914.1"/>
    <property type="molecule type" value="Genomic_DNA"/>
</dbReference>
<name>A0A167RHJ2_CALVF</name>